<comment type="similarity">
    <text evidence="9">Belongs to the bacterial CoaD family.</text>
</comment>
<evidence type="ECO:0000256" key="2">
    <source>
        <dbReference type="ARBA" id="ARBA00022679"/>
    </source>
</evidence>
<feature type="binding site" evidence="9">
    <location>
        <begin position="11"/>
        <end position="12"/>
    </location>
    <ligand>
        <name>ATP</name>
        <dbReference type="ChEBI" id="CHEBI:30616"/>
    </ligand>
</feature>
<feature type="domain" description="Cytidyltransferase-like" evidence="10">
    <location>
        <begin position="7"/>
        <end position="135"/>
    </location>
</feature>
<dbReference type="RefSeq" id="WP_237977877.1">
    <property type="nucleotide sequence ID" value="NZ_JAKNCT010000002.1"/>
</dbReference>
<protein>
    <recommendedName>
        <fullName evidence="9">Phosphopantetheine adenylyltransferase</fullName>
        <ecNumber evidence="9">2.7.7.3</ecNumber>
    </recommendedName>
    <alternativeName>
        <fullName evidence="9">Dephospho-CoA pyrophosphorylase</fullName>
    </alternativeName>
    <alternativeName>
        <fullName evidence="9">Pantetheine-phosphate adenylyltransferase</fullName>
        <shortName evidence="9">PPAT</shortName>
    </alternativeName>
</protein>
<dbReference type="Pfam" id="PF01467">
    <property type="entry name" value="CTP_transf_like"/>
    <property type="match status" value="1"/>
</dbReference>
<dbReference type="EC" id="2.7.7.3" evidence="9"/>
<feature type="binding site" evidence="9">
    <location>
        <begin position="90"/>
        <end position="92"/>
    </location>
    <ligand>
        <name>ATP</name>
        <dbReference type="ChEBI" id="CHEBI:30616"/>
    </ligand>
</feature>
<reference evidence="11 12" key="1">
    <citation type="submission" date="2022-02" db="EMBL/GenBank/DDBJ databases">
        <title>Mesosutterella porci, a novel member of the family Sutterellaceae from pig feces.</title>
        <authorList>
            <person name="Wylensek D."/>
            <person name="Clavel T."/>
        </authorList>
    </citation>
    <scope>NUCLEOTIDE SEQUENCE [LARGE SCALE GENOMIC DNA]</scope>
    <source>
        <strain evidence="12">oilRF-744-wt-GAM-9</strain>
    </source>
</reference>
<comment type="subunit">
    <text evidence="9">Homohexamer.</text>
</comment>
<dbReference type="InterPro" id="IPR001980">
    <property type="entry name" value="PPAT"/>
</dbReference>
<comment type="pathway">
    <text evidence="9">Cofactor biosynthesis; coenzyme A biosynthesis; CoA from (R)-pantothenate: step 4/5.</text>
</comment>
<accession>A0ABS9MNM6</accession>
<name>A0ABS9MNM6_9BURK</name>
<evidence type="ECO:0000256" key="8">
    <source>
        <dbReference type="ARBA" id="ARBA00029346"/>
    </source>
</evidence>
<comment type="subcellular location">
    <subcellularLocation>
        <location evidence="9">Cytoplasm</location>
    </subcellularLocation>
</comment>
<dbReference type="PRINTS" id="PR01020">
    <property type="entry name" value="LPSBIOSNTHSS"/>
</dbReference>
<dbReference type="GO" id="GO:0004595">
    <property type="term" value="F:pantetheine-phosphate adenylyltransferase activity"/>
    <property type="evidence" value="ECO:0007669"/>
    <property type="project" value="UniProtKB-EC"/>
</dbReference>
<keyword evidence="2 9" id="KW-0808">Transferase</keyword>
<comment type="caution">
    <text evidence="11">The sequence shown here is derived from an EMBL/GenBank/DDBJ whole genome shotgun (WGS) entry which is preliminary data.</text>
</comment>
<feature type="binding site" evidence="9">
    <location>
        <begin position="125"/>
        <end position="131"/>
    </location>
    <ligand>
        <name>ATP</name>
        <dbReference type="ChEBI" id="CHEBI:30616"/>
    </ligand>
</feature>
<feature type="binding site" evidence="9">
    <location>
        <position position="100"/>
    </location>
    <ligand>
        <name>ATP</name>
        <dbReference type="ChEBI" id="CHEBI:30616"/>
    </ligand>
</feature>
<keyword evidence="6 9" id="KW-0460">Magnesium</keyword>
<evidence type="ECO:0000256" key="9">
    <source>
        <dbReference type="HAMAP-Rule" id="MF_00151"/>
    </source>
</evidence>
<evidence type="ECO:0000256" key="3">
    <source>
        <dbReference type="ARBA" id="ARBA00022695"/>
    </source>
</evidence>
<feature type="binding site" evidence="9">
    <location>
        <position position="43"/>
    </location>
    <ligand>
        <name>substrate</name>
    </ligand>
</feature>
<dbReference type="Proteomes" id="UP001297600">
    <property type="component" value="Unassembled WGS sequence"/>
</dbReference>
<dbReference type="HAMAP" id="MF_00151">
    <property type="entry name" value="PPAT_bact"/>
    <property type="match status" value="1"/>
</dbReference>
<dbReference type="Gene3D" id="3.40.50.620">
    <property type="entry name" value="HUPs"/>
    <property type="match status" value="1"/>
</dbReference>
<feature type="binding site" evidence="9">
    <location>
        <position position="19"/>
    </location>
    <ligand>
        <name>ATP</name>
        <dbReference type="ChEBI" id="CHEBI:30616"/>
    </ligand>
</feature>
<comment type="function">
    <text evidence="9">Reversibly transfers an adenylyl group from ATP to 4'-phosphopantetheine, yielding dephospho-CoA (dPCoA) and pyrophosphate.</text>
</comment>
<dbReference type="CDD" id="cd02163">
    <property type="entry name" value="PPAT"/>
    <property type="match status" value="1"/>
</dbReference>
<evidence type="ECO:0000256" key="1">
    <source>
        <dbReference type="ARBA" id="ARBA00022490"/>
    </source>
</evidence>
<evidence type="ECO:0000256" key="6">
    <source>
        <dbReference type="ARBA" id="ARBA00022842"/>
    </source>
</evidence>
<sequence>MKPVRAVYPGTFDPFTLGHRDILERAAGLFSHVTVAVAESTLKKTLFSAQERAALAEGEIKGIPNADVRIFRGLLRDFVLQEGYGAIVRGIRGVSDFSYEVQMAGVNRMLVPEAETLFLMTQPSLEFVTSSSVREIGALGGSLEGFVSESVAKAVRAKFGRAESSAWSERR</sequence>
<dbReference type="InterPro" id="IPR014729">
    <property type="entry name" value="Rossmann-like_a/b/a_fold"/>
</dbReference>
<gene>
    <name evidence="9 11" type="primary">coaD</name>
    <name evidence="11" type="ORF">MAF45_01960</name>
</gene>
<comment type="cofactor">
    <cofactor evidence="9">
        <name>Mg(2+)</name>
        <dbReference type="ChEBI" id="CHEBI:18420"/>
    </cofactor>
</comment>
<comment type="catalytic activity">
    <reaction evidence="8 9">
        <text>(R)-4'-phosphopantetheine + ATP + H(+) = 3'-dephospho-CoA + diphosphate</text>
        <dbReference type="Rhea" id="RHEA:19801"/>
        <dbReference type="ChEBI" id="CHEBI:15378"/>
        <dbReference type="ChEBI" id="CHEBI:30616"/>
        <dbReference type="ChEBI" id="CHEBI:33019"/>
        <dbReference type="ChEBI" id="CHEBI:57328"/>
        <dbReference type="ChEBI" id="CHEBI:61723"/>
        <dbReference type="EC" id="2.7.7.3"/>
    </reaction>
</comment>
<keyword evidence="5 9" id="KW-0067">ATP-binding</keyword>
<dbReference type="EMBL" id="JAKNCT010000002">
    <property type="protein sequence ID" value="MCG5030222.1"/>
    <property type="molecule type" value="Genomic_DNA"/>
</dbReference>
<dbReference type="SUPFAM" id="SSF52374">
    <property type="entry name" value="Nucleotidylyl transferase"/>
    <property type="match status" value="1"/>
</dbReference>
<feature type="binding site" evidence="9">
    <location>
        <position position="89"/>
    </location>
    <ligand>
        <name>substrate</name>
    </ligand>
</feature>
<feature type="binding site" evidence="9">
    <location>
        <position position="75"/>
    </location>
    <ligand>
        <name>substrate</name>
    </ligand>
</feature>
<keyword evidence="4 9" id="KW-0547">Nucleotide-binding</keyword>
<evidence type="ECO:0000256" key="5">
    <source>
        <dbReference type="ARBA" id="ARBA00022840"/>
    </source>
</evidence>
<keyword evidence="3 9" id="KW-0548">Nucleotidyltransferase</keyword>
<evidence type="ECO:0000313" key="11">
    <source>
        <dbReference type="EMBL" id="MCG5030222.1"/>
    </source>
</evidence>
<evidence type="ECO:0000256" key="4">
    <source>
        <dbReference type="ARBA" id="ARBA00022741"/>
    </source>
</evidence>
<dbReference type="InterPro" id="IPR004821">
    <property type="entry name" value="Cyt_trans-like"/>
</dbReference>
<feature type="binding site" evidence="9">
    <location>
        <position position="11"/>
    </location>
    <ligand>
        <name>substrate</name>
    </ligand>
</feature>
<dbReference type="NCBIfam" id="TIGR01510">
    <property type="entry name" value="coaD_prev_kdtB"/>
    <property type="match status" value="1"/>
</dbReference>
<evidence type="ECO:0000259" key="10">
    <source>
        <dbReference type="Pfam" id="PF01467"/>
    </source>
</evidence>
<dbReference type="NCBIfam" id="TIGR00125">
    <property type="entry name" value="cyt_tran_rel"/>
    <property type="match status" value="1"/>
</dbReference>
<keyword evidence="7 9" id="KW-0173">Coenzyme A biosynthesis</keyword>
<evidence type="ECO:0000256" key="7">
    <source>
        <dbReference type="ARBA" id="ARBA00022993"/>
    </source>
</evidence>
<feature type="site" description="Transition state stabilizer" evidence="9">
    <location>
        <position position="19"/>
    </location>
</feature>
<proteinExistence type="inferred from homology"/>
<dbReference type="PANTHER" id="PTHR21342:SF1">
    <property type="entry name" value="PHOSPHOPANTETHEINE ADENYLYLTRANSFERASE"/>
    <property type="match status" value="1"/>
</dbReference>
<keyword evidence="1 9" id="KW-0963">Cytoplasm</keyword>
<dbReference type="PANTHER" id="PTHR21342">
    <property type="entry name" value="PHOSPHOPANTETHEINE ADENYLYLTRANSFERASE"/>
    <property type="match status" value="1"/>
</dbReference>
<evidence type="ECO:0000313" key="12">
    <source>
        <dbReference type="Proteomes" id="UP001297600"/>
    </source>
</evidence>
<organism evidence="11 12">
    <name type="scientific">Mesosutterella porci</name>
    <dbReference type="NCBI Taxonomy" id="2915351"/>
    <lineage>
        <taxon>Bacteria</taxon>
        <taxon>Pseudomonadati</taxon>
        <taxon>Pseudomonadota</taxon>
        <taxon>Betaproteobacteria</taxon>
        <taxon>Burkholderiales</taxon>
        <taxon>Sutterellaceae</taxon>
        <taxon>Mesosutterella</taxon>
    </lineage>
</organism>
<keyword evidence="12" id="KW-1185">Reference proteome</keyword>